<sequence length="1128" mass="124969">MAAKGLAANMMANSSDVSTAKPEVRGTAVIASAVSTSMEGGSVNNLSNSEVPVVEDPSDDIRGELIDALEDGKYTAVGPFFSSRSYSAMRVPNPRVTIENFGVLGLPLSTQEAERLVQTSEGTAPGSWEVDSSKIKFENSEWNTWLSNVVTRDICETLGIDIGSTAPRTELDKIVLHKDGSSICTKQENSNLPHVFGNMVIFLHSQYSGGSLHLDHSGKTQAIDIAANAISTIRTVAWYTGVTHLIEPPLLFLSGPPNLNHVLLSWKQAQQGRIQIEEEVPDKLCYLLEGKYSGNSLSRSELKGIDSGLLEQLAPLVAKLDFGLFIANILYCKSGEARNSSGCSRWGYNDNNVDNVEFEDESDLRMNTLLEFTKIVDLDGMPMKRVSESGDSFSDDLEMEEIIPEAIGHGEPDRKSYEECDGFHTLEYAYERSALLLCPDKGQYDAGEIADFACKALSNGGKANPTSKELMIAEKLTSKCLSGELEDEKSKQAIGVLTTAAMRWQNFEVWTKAISSCPPNLKLQSIGTDGLCKAYATFGFIPLEAQFDAIVRGDETNSRRFSAVLELLRLGTTRNDEALMKWCNSQLDSVLITLRKATELDIAFVLDITEQRGLQVLRDVILPQLSNAELDVAFWIIFFQTLEREKPSVPSWGNEVESIITAQISESFEKDRTEARIDVWLRYIKLCVSLSRPAMCSAYFRRMADEYEKATVQSKNWIADSFIPPAMIGLDKEIATYSQHSSTLFGEFYRFALDVYLHRTLVEHWQKGKFLVPTLMTAIKRSNDADFITAKMSPFYGPLAERKPNEAREMLIALTLERRRMNDPIFTKVIEGLLSSIITNADYEAKAANHNSACGHADSTALHLIKLCHSTESPTMIPVVLDKILRPQGNLQLHIANRLIPLLAQLNPYLTSLGQTIAQEPYSSFMARAIKDYVSTVLGQKPENMVSSAQIDAVGCNEQCGYCPSLRKFLREDVRMWPVKRIAVIREHMEKELEKIRSWGVTWTTIKTGSPHTLQITKPNVLIAPATTAWMERRIWGRRFVGFVGDEMILSRILGAEFASIAEALGIQVQGTMQRTAAPGPSMVSSSQPAGMIVSKKRPSTGGIPIHDSKRTRLLDDDVQVIDLSSSP</sequence>
<evidence type="ECO:0000313" key="2">
    <source>
        <dbReference type="Proteomes" id="UP000053477"/>
    </source>
</evidence>
<dbReference type="Proteomes" id="UP000053477">
    <property type="component" value="Unassembled WGS sequence"/>
</dbReference>
<dbReference type="PANTHER" id="PTHR33099">
    <property type="entry name" value="FE2OG DIOXYGENASE DOMAIN-CONTAINING PROTEIN"/>
    <property type="match status" value="1"/>
</dbReference>
<organism evidence="1 2">
    <name type="scientific">Schizopora paradoxa</name>
    <dbReference type="NCBI Taxonomy" id="27342"/>
    <lineage>
        <taxon>Eukaryota</taxon>
        <taxon>Fungi</taxon>
        <taxon>Dikarya</taxon>
        <taxon>Basidiomycota</taxon>
        <taxon>Agaricomycotina</taxon>
        <taxon>Agaricomycetes</taxon>
        <taxon>Hymenochaetales</taxon>
        <taxon>Schizoporaceae</taxon>
        <taxon>Schizopora</taxon>
    </lineage>
</organism>
<name>A0A0H2RFV8_9AGAM</name>
<keyword evidence="2" id="KW-1185">Reference proteome</keyword>
<proteinExistence type="predicted"/>
<dbReference type="InParanoid" id="A0A0H2RFV8"/>
<accession>A0A0H2RFV8</accession>
<dbReference type="OrthoDB" id="3266192at2759"/>
<dbReference type="AlphaFoldDB" id="A0A0H2RFV8"/>
<dbReference type="PANTHER" id="PTHR33099:SF13">
    <property type="entry name" value="F-BOX DOMAIN-CONTAINING PROTEIN-RELATED"/>
    <property type="match status" value="1"/>
</dbReference>
<protein>
    <submittedName>
        <fullName evidence="1">Uncharacterized protein</fullName>
    </submittedName>
</protein>
<evidence type="ECO:0000313" key="1">
    <source>
        <dbReference type="EMBL" id="KLO10719.1"/>
    </source>
</evidence>
<dbReference type="EMBL" id="KQ086019">
    <property type="protein sequence ID" value="KLO10719.1"/>
    <property type="molecule type" value="Genomic_DNA"/>
</dbReference>
<gene>
    <name evidence="1" type="ORF">SCHPADRAFT_999405</name>
</gene>
<reference evidence="1 2" key="1">
    <citation type="submission" date="2015-04" db="EMBL/GenBank/DDBJ databases">
        <title>Complete genome sequence of Schizopora paradoxa KUC8140, a cosmopolitan wood degrader in East Asia.</title>
        <authorList>
            <consortium name="DOE Joint Genome Institute"/>
            <person name="Min B."/>
            <person name="Park H."/>
            <person name="Jang Y."/>
            <person name="Kim J.-J."/>
            <person name="Kim K.H."/>
            <person name="Pangilinan J."/>
            <person name="Lipzen A."/>
            <person name="Riley R."/>
            <person name="Grigoriev I.V."/>
            <person name="Spatafora J.W."/>
            <person name="Choi I.-G."/>
        </authorList>
    </citation>
    <scope>NUCLEOTIDE SEQUENCE [LARGE SCALE GENOMIC DNA]</scope>
    <source>
        <strain evidence="1 2">KUC8140</strain>
    </source>
</reference>